<dbReference type="AlphaFoldDB" id="A0A7E5VQC8"/>
<keyword evidence="4 6" id="KW-0539">Nucleus</keyword>
<evidence type="ECO:0000313" key="8">
    <source>
        <dbReference type="RefSeq" id="XP_026730533.1"/>
    </source>
</evidence>
<evidence type="ECO:0000256" key="1">
    <source>
        <dbReference type="ARBA" id="ARBA00022722"/>
    </source>
</evidence>
<organism evidence="7 8">
    <name type="scientific">Trichoplusia ni</name>
    <name type="common">Cabbage looper</name>
    <dbReference type="NCBI Taxonomy" id="7111"/>
    <lineage>
        <taxon>Eukaryota</taxon>
        <taxon>Metazoa</taxon>
        <taxon>Ecdysozoa</taxon>
        <taxon>Arthropoda</taxon>
        <taxon>Hexapoda</taxon>
        <taxon>Insecta</taxon>
        <taxon>Pterygota</taxon>
        <taxon>Neoptera</taxon>
        <taxon>Endopterygota</taxon>
        <taxon>Lepidoptera</taxon>
        <taxon>Glossata</taxon>
        <taxon>Ditrysia</taxon>
        <taxon>Noctuoidea</taxon>
        <taxon>Noctuidae</taxon>
        <taxon>Plusiinae</taxon>
        <taxon>Trichoplusia</taxon>
    </lineage>
</organism>
<dbReference type="GO" id="GO:1990838">
    <property type="term" value="F:poly(U)-specific exoribonuclease activity, producing 3' uridine cyclic phosphate ends"/>
    <property type="evidence" value="ECO:0007669"/>
    <property type="project" value="UniProtKB-UniRule"/>
</dbReference>
<dbReference type="InterPro" id="IPR027521">
    <property type="entry name" value="Usb1"/>
</dbReference>
<dbReference type="PANTHER" id="PTHR13522">
    <property type="entry name" value="U6 SNRNA PHOSPHODIESTERASE 1"/>
    <property type="match status" value="1"/>
</dbReference>
<reference evidence="8" key="1">
    <citation type="submission" date="2025-08" db="UniProtKB">
        <authorList>
            <consortium name="RefSeq"/>
        </authorList>
    </citation>
    <scope>IDENTIFICATION</scope>
</reference>
<dbReference type="GO" id="GO:0005634">
    <property type="term" value="C:nucleus"/>
    <property type="evidence" value="ECO:0007669"/>
    <property type="project" value="UniProtKB-SubCell"/>
</dbReference>
<dbReference type="GeneID" id="113495790"/>
<dbReference type="HAMAP" id="MF_03040">
    <property type="entry name" value="USB1"/>
    <property type="match status" value="1"/>
</dbReference>
<comment type="subcellular location">
    <subcellularLocation>
        <location evidence="6">Nucleus</location>
    </subcellularLocation>
</comment>
<protein>
    <recommendedName>
        <fullName evidence="6">U6 snRNA phosphodiesterase</fullName>
        <ecNumber evidence="6">3.1.4.-</ecNumber>
    </recommendedName>
</protein>
<evidence type="ECO:0000256" key="3">
    <source>
        <dbReference type="ARBA" id="ARBA00023239"/>
    </source>
</evidence>
<name>A0A7E5VQC8_TRINI</name>
<feature type="active site" description="Proton donor/acceptor" evidence="6">
    <location>
        <position position="107"/>
    </location>
</feature>
<keyword evidence="1 6" id="KW-0540">Nuclease</keyword>
<keyword evidence="2 6" id="KW-0378">Hydrolase</keyword>
<accession>A0A7E5VQC8</accession>
<comment type="catalytic activity">
    <reaction evidence="5">
        <text>a 3'-end uridylyl-uridine-RNA = a 3'-end 2',3'-cyclophospho-uridine-RNA + uridine</text>
        <dbReference type="Rhea" id="RHEA:46052"/>
        <dbReference type="Rhea" id="RHEA-COMP:17384"/>
        <dbReference type="Rhea" id="RHEA-COMP:17385"/>
        <dbReference type="ChEBI" id="CHEBI:16704"/>
        <dbReference type="ChEBI" id="CHEBI:85643"/>
        <dbReference type="ChEBI" id="CHEBI:85644"/>
    </reaction>
    <physiologicalReaction direction="left-to-right" evidence="5">
        <dbReference type="Rhea" id="RHEA:46053"/>
    </physiologicalReaction>
</comment>
<dbReference type="GO" id="GO:0016829">
    <property type="term" value="F:lyase activity"/>
    <property type="evidence" value="ECO:0007669"/>
    <property type="project" value="UniProtKB-KW"/>
</dbReference>
<dbReference type="KEGG" id="tnl:113495790"/>
<dbReference type="RefSeq" id="XP_026730533.1">
    <property type="nucleotide sequence ID" value="XM_026874732.1"/>
</dbReference>
<feature type="active site" description="Proton donor/acceptor" evidence="6">
    <location>
        <position position="196"/>
    </location>
</feature>
<sequence>MSALSYLCEYESNSDDSDSDLNSPKRLKRSKLPVPNLSKVAVVPSDSHEDNAVLHEGRKRSFPHVRGNWATFVYVNYHVDTLFDLIAKLQEVVAANIGQCHHCEDFHISLSRTFVLKYHLISPFSTSLQKTVSGIDSFHLGFAAVKIYCNEENSRTFISLDVDPLTQRHLLNLTKKVDGVLNEFQLPTFYETPSFHMSVLWVNGNKKLELESILEELNELFYENIEKSPKTFLVDTVNCKSGNKYFQYSLS</sequence>
<comment type="function">
    <text evidence="6">Phosphodiesterase responsible for the U6 snRNA 3' end processing. Acts as an exoribonuclease (RNase) responsible for trimming the poly(U) tract of the last nucleotides in the pre-U6 snRNA molecule, leading to the formation of mature U6 snRNA.</text>
</comment>
<gene>
    <name evidence="8" type="primary">LOC113495790</name>
</gene>
<dbReference type="Pfam" id="PF09749">
    <property type="entry name" value="HVSL"/>
    <property type="match status" value="1"/>
</dbReference>
<dbReference type="FunCoup" id="A0A7E5VQC8">
    <property type="interactions" value="466"/>
</dbReference>
<dbReference type="OrthoDB" id="49151at2759"/>
<evidence type="ECO:0000256" key="2">
    <source>
        <dbReference type="ARBA" id="ARBA00022801"/>
    </source>
</evidence>
<dbReference type="GO" id="GO:0034477">
    <property type="term" value="P:U6 snRNA 3'-end processing"/>
    <property type="evidence" value="ECO:0007669"/>
    <property type="project" value="UniProtKB-UniRule"/>
</dbReference>
<keyword evidence="7" id="KW-1185">Reference proteome</keyword>
<evidence type="ECO:0000256" key="4">
    <source>
        <dbReference type="ARBA" id="ARBA00023242"/>
    </source>
</evidence>
<dbReference type="EC" id="3.1.4.-" evidence="6"/>
<evidence type="ECO:0000256" key="5">
    <source>
        <dbReference type="ARBA" id="ARBA00029300"/>
    </source>
</evidence>
<proteinExistence type="inferred from homology"/>
<keyword evidence="3" id="KW-0456">Lyase</keyword>
<dbReference type="InParanoid" id="A0A7E5VQC8"/>
<evidence type="ECO:0000256" key="6">
    <source>
        <dbReference type="HAMAP-Rule" id="MF_03040"/>
    </source>
</evidence>
<dbReference type="Proteomes" id="UP000322000">
    <property type="component" value="Chromosome 1"/>
</dbReference>
<evidence type="ECO:0000313" key="7">
    <source>
        <dbReference type="Proteomes" id="UP000322000"/>
    </source>
</evidence>
<comment type="similarity">
    <text evidence="6">Belongs to the 2H phosphoesterase superfamily. USB1 family.</text>
</comment>
<dbReference type="Gene3D" id="3.90.1140.10">
    <property type="entry name" value="Cyclic phosphodiesterase"/>
    <property type="match status" value="1"/>
</dbReference>
<dbReference type="PANTHER" id="PTHR13522:SF3">
    <property type="entry name" value="U6 SNRNA PHOSPHODIESTERASE 1"/>
    <property type="match status" value="1"/>
</dbReference>